<dbReference type="Proteomes" id="UP000680365">
    <property type="component" value="Unassembled WGS sequence"/>
</dbReference>
<evidence type="ECO:0000313" key="2">
    <source>
        <dbReference type="Proteomes" id="UP000680365"/>
    </source>
</evidence>
<dbReference type="EMBL" id="JAEDAM010000068">
    <property type="protein sequence ID" value="MBS8122300.1"/>
    <property type="molecule type" value="Genomic_DNA"/>
</dbReference>
<organism evidence="1 2">
    <name type="scientific">Candidatus Vampirococcus lugosii</name>
    <dbReference type="NCBI Taxonomy" id="2789015"/>
    <lineage>
        <taxon>Bacteria</taxon>
        <taxon>Candidatus Absconditibacteriota</taxon>
        <taxon>Vampirococcus</taxon>
    </lineage>
</organism>
<reference evidence="1 2" key="1">
    <citation type="journal article" date="2021" name="Nat. Commun.">
        <title>Reductive evolution and unique predatory mode in the CPR bacterium Vampirococcus lugosii.</title>
        <authorList>
            <person name="Moreira D."/>
            <person name="Zivanovic Y."/>
            <person name="Lopez-Archilla A.I."/>
            <person name="Iniesto M."/>
            <person name="Lopez-Garcia P."/>
        </authorList>
    </citation>
    <scope>NUCLEOTIDE SEQUENCE [LARGE SCALE GENOMIC DNA]</scope>
    <source>
        <strain evidence="1">Chiprana</strain>
    </source>
</reference>
<keyword evidence="2" id="KW-1185">Reference proteome</keyword>
<comment type="caution">
    <text evidence="1">The sequence shown here is derived from an EMBL/GenBank/DDBJ whole genome shotgun (WGS) entry which is preliminary data.</text>
</comment>
<accession>A0ABS5QM68</accession>
<sequence length="67" mass="7663">MSFSENFDNNLESNEVIEDIVSQGLIGDKSGDILKSKSKDLENDPEFLEIKNKISELKKYIKNNDIK</sequence>
<gene>
    <name evidence="1" type="ORF">VAMP_273n80</name>
</gene>
<evidence type="ECO:0000313" key="1">
    <source>
        <dbReference type="EMBL" id="MBS8122300.1"/>
    </source>
</evidence>
<name>A0ABS5QM68_9BACT</name>
<dbReference type="RefSeq" id="WP_213349734.1">
    <property type="nucleotide sequence ID" value="NZ_JAEDAM010000068.1"/>
</dbReference>
<protein>
    <submittedName>
        <fullName evidence="1">Uncharacterized protein</fullName>
    </submittedName>
</protein>
<proteinExistence type="predicted"/>